<dbReference type="AlphaFoldDB" id="A0A6J4KKZ2"/>
<sequence>MYTVVISVPFRRISADVCEVPSDWGIALKLLRDSLGGRFGPLTVAAPEAPGKPGERISDQAPLALHARDDAIGFVRLGSSDWRPRHFWRNRRAVRRTLDDLAARSEVMHTGINNLYLPYAPMGFFAGRRAGKMSVFVLDTDIVMQLEQTARGARLRKRAWTWLYARLYERTARTAIAAADLVMLKGHQLHVRYGELNPRAKDFYNTSFGAGDVIGADLLERKCAEVRRGEPLRALSIGRLIPRKGVDHTIRAVADAAARGVPVVLDILGGGPEEAALRKLTAELNAGHVVNFLGTVPYDAALLKRIATYHLWLFTALSEDTPRAMFDAMAGGCALLAYDLPFSRQVLADARQEPPVPLGEPRGLADLLARLHGDRARVAELMTNCAREAPNHTAESWYARRAKWTEEAYLARNGRLPELPAREEIGSVVGAR</sequence>
<accession>A0A6J4KKZ2</accession>
<dbReference type="Pfam" id="PF00534">
    <property type="entry name" value="Glycos_transf_1"/>
    <property type="match status" value="1"/>
</dbReference>
<dbReference type="GO" id="GO:0016757">
    <property type="term" value="F:glycosyltransferase activity"/>
    <property type="evidence" value="ECO:0007669"/>
    <property type="project" value="InterPro"/>
</dbReference>
<dbReference type="PANTHER" id="PTHR12526:SF635">
    <property type="entry name" value="GLYCOSYL TRANSFERASE GROUP 1"/>
    <property type="match status" value="1"/>
</dbReference>
<proteinExistence type="predicted"/>
<gene>
    <name evidence="2" type="ORF">AVDCRST_MAG40-852</name>
</gene>
<organism evidence="2">
    <name type="scientific">uncultured Gemmatimonadaceae bacterium</name>
    <dbReference type="NCBI Taxonomy" id="246130"/>
    <lineage>
        <taxon>Bacteria</taxon>
        <taxon>Pseudomonadati</taxon>
        <taxon>Gemmatimonadota</taxon>
        <taxon>Gemmatimonadia</taxon>
        <taxon>Gemmatimonadales</taxon>
        <taxon>Gemmatimonadaceae</taxon>
        <taxon>environmental samples</taxon>
    </lineage>
</organism>
<dbReference type="EMBL" id="CADCTX010000249">
    <property type="protein sequence ID" value="CAA9308928.1"/>
    <property type="molecule type" value="Genomic_DNA"/>
</dbReference>
<dbReference type="Gene3D" id="3.40.50.2000">
    <property type="entry name" value="Glycogen Phosphorylase B"/>
    <property type="match status" value="2"/>
</dbReference>
<name>A0A6J4KKZ2_9BACT</name>
<feature type="domain" description="Glycosyl transferase family 1" evidence="1">
    <location>
        <begin position="228"/>
        <end position="388"/>
    </location>
</feature>
<evidence type="ECO:0000259" key="1">
    <source>
        <dbReference type="Pfam" id="PF00534"/>
    </source>
</evidence>
<reference evidence="2" key="1">
    <citation type="submission" date="2020-02" db="EMBL/GenBank/DDBJ databases">
        <authorList>
            <person name="Meier V. D."/>
        </authorList>
    </citation>
    <scope>NUCLEOTIDE SEQUENCE</scope>
    <source>
        <strain evidence="2">AVDCRST_MAG40</strain>
    </source>
</reference>
<dbReference type="PANTHER" id="PTHR12526">
    <property type="entry name" value="GLYCOSYLTRANSFERASE"/>
    <property type="match status" value="1"/>
</dbReference>
<dbReference type="InterPro" id="IPR001296">
    <property type="entry name" value="Glyco_trans_1"/>
</dbReference>
<dbReference type="SUPFAM" id="SSF53756">
    <property type="entry name" value="UDP-Glycosyltransferase/glycogen phosphorylase"/>
    <property type="match status" value="1"/>
</dbReference>
<protein>
    <recommendedName>
        <fullName evidence="1">Glycosyl transferase family 1 domain-containing protein</fullName>
    </recommendedName>
</protein>
<evidence type="ECO:0000313" key="2">
    <source>
        <dbReference type="EMBL" id="CAA9308928.1"/>
    </source>
</evidence>